<dbReference type="SUPFAM" id="SSF50978">
    <property type="entry name" value="WD40 repeat-like"/>
    <property type="match status" value="1"/>
</dbReference>
<dbReference type="Pfam" id="PF00400">
    <property type="entry name" value="WD40"/>
    <property type="match status" value="2"/>
</dbReference>
<evidence type="ECO:0000256" key="2">
    <source>
        <dbReference type="ARBA" id="ARBA00022737"/>
    </source>
</evidence>
<keyword evidence="6" id="KW-1185">Reference proteome</keyword>
<sequence>MLSEDHHLRTSLQSDTAADDDDKHPDSNGSGDTDGGYRQRQKKKGRRLSQWKFKVVATVESDDPNDSSTDVIGAIAFDKSNDFFATGGSARKIRVYAFQSLSKEDVFYDDDEEEEEEEEDADQKLRRRRRLQRKIMLPMDRKPRATTHSSSSSSSSRADHTSSCCMTEICTPAKLSSLKWHFERDNIIGCGDYDGVFAEWDIERHIAVSEKDEHNGQRIWSIDYSVERPSLCASASQDGTVRMWSRSSDHSVALLHAPNHSPVCGAEFAPCSSFLLALACADSNVYVNDLRKLSTPVLTLSHHKRAVSYVRFLSKDQLVSAAIDSTLKLWDVSSCVQNSPMPPPEVNHDDDESGRSHLSNILQRQQQPVKTFGYHQNARNFVGLSVWAEGGLIACGSETNEAFAYDCHKDGEPILRYDFGHNFNSVPEGLVSIAGRKQSSSSEEQKSLIDDKQQGRLMVSAVCWRQKESECTLVAANSVGVLRLIRGFF</sequence>
<protein>
    <submittedName>
        <fullName evidence="5">Uncharacterized protein</fullName>
    </submittedName>
</protein>
<evidence type="ECO:0000256" key="4">
    <source>
        <dbReference type="SAM" id="MobiDB-lite"/>
    </source>
</evidence>
<organism evidence="5 6">
    <name type="scientific">Sphagnum jensenii</name>
    <dbReference type="NCBI Taxonomy" id="128206"/>
    <lineage>
        <taxon>Eukaryota</taxon>
        <taxon>Viridiplantae</taxon>
        <taxon>Streptophyta</taxon>
        <taxon>Embryophyta</taxon>
        <taxon>Bryophyta</taxon>
        <taxon>Sphagnophytina</taxon>
        <taxon>Sphagnopsida</taxon>
        <taxon>Sphagnales</taxon>
        <taxon>Sphagnaceae</taxon>
        <taxon>Sphagnum</taxon>
    </lineage>
</organism>
<dbReference type="PANTHER" id="PTHR45389:SF1">
    <property type="entry name" value="WD REPEAT-CONTAINING PROTEIN RUP1"/>
    <property type="match status" value="1"/>
</dbReference>
<evidence type="ECO:0000313" key="5">
    <source>
        <dbReference type="EMBL" id="CAK9880784.1"/>
    </source>
</evidence>
<keyword evidence="2" id="KW-0677">Repeat</keyword>
<dbReference type="InterPro" id="IPR036322">
    <property type="entry name" value="WD40_repeat_dom_sf"/>
</dbReference>
<reference evidence="5" key="1">
    <citation type="submission" date="2024-03" db="EMBL/GenBank/DDBJ databases">
        <authorList>
            <consortium name="ELIXIR-Norway"/>
            <consortium name="Elixir Norway"/>
        </authorList>
    </citation>
    <scope>NUCLEOTIDE SEQUENCE</scope>
</reference>
<feature type="region of interest" description="Disordered" evidence="4">
    <location>
        <begin position="1"/>
        <end position="49"/>
    </location>
</feature>
<dbReference type="PANTHER" id="PTHR45389">
    <property type="entry name" value="WD REPEAT-CONTAINING PROTEIN RUP1"/>
    <property type="match status" value="1"/>
</dbReference>
<feature type="compositionally biased region" description="Low complexity" evidence="4">
    <location>
        <begin position="146"/>
        <end position="156"/>
    </location>
</feature>
<evidence type="ECO:0000313" key="6">
    <source>
        <dbReference type="Proteomes" id="UP001497522"/>
    </source>
</evidence>
<feature type="compositionally biased region" description="Acidic residues" evidence="4">
    <location>
        <begin position="108"/>
        <end position="121"/>
    </location>
</feature>
<dbReference type="Gene3D" id="2.130.10.10">
    <property type="entry name" value="YVTN repeat-like/Quinoprotein amine dehydrogenase"/>
    <property type="match status" value="2"/>
</dbReference>
<dbReference type="PROSITE" id="PS50294">
    <property type="entry name" value="WD_REPEATS_REGION"/>
    <property type="match status" value="1"/>
</dbReference>
<evidence type="ECO:0000256" key="1">
    <source>
        <dbReference type="ARBA" id="ARBA00022574"/>
    </source>
</evidence>
<dbReference type="InterPro" id="IPR019775">
    <property type="entry name" value="WD40_repeat_CS"/>
</dbReference>
<dbReference type="PROSITE" id="PS00678">
    <property type="entry name" value="WD_REPEATS_1"/>
    <property type="match status" value="1"/>
</dbReference>
<dbReference type="Proteomes" id="UP001497522">
    <property type="component" value="Chromosome 8"/>
</dbReference>
<keyword evidence="1 3" id="KW-0853">WD repeat</keyword>
<dbReference type="SMART" id="SM00320">
    <property type="entry name" value="WD40"/>
    <property type="match status" value="6"/>
</dbReference>
<feature type="repeat" description="WD" evidence="3">
    <location>
        <begin position="300"/>
        <end position="334"/>
    </location>
</feature>
<dbReference type="EMBL" id="OZ023709">
    <property type="protein sequence ID" value="CAK9880784.1"/>
    <property type="molecule type" value="Genomic_DNA"/>
</dbReference>
<dbReference type="InterPro" id="IPR001680">
    <property type="entry name" value="WD40_rpt"/>
</dbReference>
<dbReference type="InterPro" id="IPR044616">
    <property type="entry name" value="RUP1/2"/>
</dbReference>
<dbReference type="InterPro" id="IPR015943">
    <property type="entry name" value="WD40/YVTN_repeat-like_dom_sf"/>
</dbReference>
<feature type="compositionally biased region" description="Basic residues" evidence="4">
    <location>
        <begin position="39"/>
        <end position="49"/>
    </location>
</feature>
<dbReference type="PROSITE" id="PS50082">
    <property type="entry name" value="WD_REPEATS_2"/>
    <property type="match status" value="1"/>
</dbReference>
<feature type="region of interest" description="Disordered" evidence="4">
    <location>
        <begin position="108"/>
        <end position="160"/>
    </location>
</feature>
<accession>A0ABP1BWG0</accession>
<proteinExistence type="predicted"/>
<gene>
    <name evidence="5" type="ORF">CSSPJE1EN2_LOCUS22183</name>
</gene>
<name>A0ABP1BWG0_9BRYO</name>
<evidence type="ECO:0000256" key="3">
    <source>
        <dbReference type="PROSITE-ProRule" id="PRU00221"/>
    </source>
</evidence>